<dbReference type="PANTHER" id="PTHR43742">
    <property type="entry name" value="TRIMETHYLAMINE-N-OXIDE REDUCTASE"/>
    <property type="match status" value="1"/>
</dbReference>
<dbReference type="InterPro" id="IPR019546">
    <property type="entry name" value="TAT_signal_bac_arc"/>
</dbReference>
<feature type="chain" id="PRO_5038878210" evidence="6">
    <location>
        <begin position="25"/>
        <end position="891"/>
    </location>
</feature>
<dbReference type="AlphaFoldDB" id="A0A9E6MPV2"/>
<dbReference type="Gene3D" id="2.40.40.20">
    <property type="match status" value="1"/>
</dbReference>
<feature type="compositionally biased region" description="Low complexity" evidence="5">
    <location>
        <begin position="30"/>
        <end position="51"/>
    </location>
</feature>
<keyword evidence="11" id="KW-1185">Reference proteome</keyword>
<evidence type="ECO:0000313" key="10">
    <source>
        <dbReference type="EMBL" id="QTU84167.1"/>
    </source>
</evidence>
<dbReference type="GO" id="GO:0030288">
    <property type="term" value="C:outer membrane-bounded periplasmic space"/>
    <property type="evidence" value="ECO:0007669"/>
    <property type="project" value="TreeGrafter"/>
</dbReference>
<dbReference type="Pfam" id="PF00384">
    <property type="entry name" value="Molybdopterin"/>
    <property type="match status" value="1"/>
</dbReference>
<dbReference type="NCBIfam" id="TIGR01409">
    <property type="entry name" value="TAT_signal_seq"/>
    <property type="match status" value="1"/>
</dbReference>
<evidence type="ECO:0000256" key="6">
    <source>
        <dbReference type="SAM" id="SignalP"/>
    </source>
</evidence>
<dbReference type="PANTHER" id="PTHR43742:SF3">
    <property type="entry name" value="DIMETHYL SULFOXIDE REDUCTASE DMSA"/>
    <property type="match status" value="1"/>
</dbReference>
<feature type="signal peptide" evidence="6">
    <location>
        <begin position="1"/>
        <end position="24"/>
    </location>
</feature>
<evidence type="ECO:0000259" key="8">
    <source>
        <dbReference type="Pfam" id="PF01568"/>
    </source>
</evidence>
<reference evidence="9 11" key="1">
    <citation type="submission" date="2019-11" db="EMBL/GenBank/DDBJ databases">
        <title>Eggerthellaceae novel genus isolated from the rectal contents of marmort.</title>
        <authorList>
            <person name="Zhang G."/>
        </authorList>
    </citation>
    <scope>NUCLEOTIDE SEQUENCE [LARGE SCALE GENOMIC DNA]</scope>
    <source>
        <strain evidence="9">Zg-886</strain>
        <strain evidence="11">zg-886</strain>
    </source>
</reference>
<comment type="similarity">
    <text evidence="1">Belongs to the prokaryotic molybdopterin-containing oxidoreductase family.</text>
</comment>
<keyword evidence="3 6" id="KW-0732">Signal</keyword>
<dbReference type="Proteomes" id="UP000671910">
    <property type="component" value="Chromosome"/>
</dbReference>
<evidence type="ECO:0000313" key="9">
    <source>
        <dbReference type="EMBL" id="NHM14221.1"/>
    </source>
</evidence>
<sequence length="891" mass="98265">MKSISRRSFVGASALAAAAMTAGCAPESSVTASDTASETAASAEAEGAGSTNWRIDAEFDDAQAGEWVPVSCWTSCGGRCLLKAYVVDGMPMRIKTDDIEEDSFDNFQNRACPRGRAQRMHAFGADRIKYPMKRKNWQPGGGENAHGELRGKDEWERISWDEAFDLCATEIKRIVDEYGPMAINYAGIPFYNCAVAQTLLPALGGYTWNLGFTSYGSWTSEPDAIGIDNTAGEPGTMGTNDRLSMLQSDLIVLHGNNPVHAAAGSPALHLMRAHEAGIPFVFIGPDYNPTAAMLEARWIPVRPTTDAAFLSAVIYELLQADGESGDLIDWDFLYSHTVGFDDDHMPDDAKLKENVRGYVEGAYDDTPKTAEWAADICGCSADDIRWYAEQVGRQNKVSMYYAYSIARNSAAATLPQLALTLACMGAHVGADGQQFGPTYHFFAHNCGPNLVQPGEMRAGEGVELPQNSPFGAFDTGYRAASSWKAMAEGHGPDGQTGKDVTKEMRMIWCESGGYLTSQPDVNNGIKAFRKMDFVLTQAFNFKPEAQFSDIVLPASTPWEYGYDQLAFQQYKQFNRESFFFPKAFSEPLFESKPDVEIAKELAKRLGLDAEALWPYPEEQRQFERILNATVCDEDGVTYKPLVSITQERIEELGFEGEAHEGVIDYDELRERGVYHVARKEGDNYGYIAYKDFVDDPEGHPLKTASGKWELYCQTAADAENGKGLMVEIKPYGCLTEFGGYFDEKRASGEFPLMVYEPHYLRRAHTTHDNVGWLRQAFKNPVYLSAADAAERGIESGDIVEVESPTGKILRIASVVETLMPGCVGLPHGSWPEVNEEKGVDENGCENSVTVNYQAAGWYNSYHDTVVEVRKHDDQSVPMADERPLVAPAGIE</sequence>
<gene>
    <name evidence="9" type="ORF">GMI68_05475</name>
    <name evidence="10" type="ORF">J7S26_07395</name>
</gene>
<proteinExistence type="inferred from homology"/>
<organism evidence="10 12">
    <name type="scientific">Xiamenia xianingshaonis</name>
    <dbReference type="NCBI Taxonomy" id="2682776"/>
    <lineage>
        <taxon>Bacteria</taxon>
        <taxon>Bacillati</taxon>
        <taxon>Actinomycetota</taxon>
        <taxon>Coriobacteriia</taxon>
        <taxon>Eggerthellales</taxon>
        <taxon>Eggerthellaceae</taxon>
        <taxon>Xiamenia</taxon>
    </lineage>
</organism>
<dbReference type="Gene3D" id="2.20.25.90">
    <property type="entry name" value="ADC-like domains"/>
    <property type="match status" value="1"/>
</dbReference>
<dbReference type="InterPro" id="IPR006656">
    <property type="entry name" value="Mopterin_OxRdtase"/>
</dbReference>
<keyword evidence="4" id="KW-0560">Oxidoreductase</keyword>
<dbReference type="GO" id="GO:0009055">
    <property type="term" value="F:electron transfer activity"/>
    <property type="evidence" value="ECO:0007669"/>
    <property type="project" value="TreeGrafter"/>
</dbReference>
<dbReference type="GO" id="GO:0016491">
    <property type="term" value="F:oxidoreductase activity"/>
    <property type="evidence" value="ECO:0007669"/>
    <property type="project" value="UniProtKB-KW"/>
</dbReference>
<dbReference type="InterPro" id="IPR006311">
    <property type="entry name" value="TAT_signal"/>
</dbReference>
<evidence type="ECO:0000256" key="4">
    <source>
        <dbReference type="ARBA" id="ARBA00023002"/>
    </source>
</evidence>
<dbReference type="EMBL" id="WPCR01000006">
    <property type="protein sequence ID" value="NHM14221.1"/>
    <property type="molecule type" value="Genomic_DNA"/>
</dbReference>
<dbReference type="KEGG" id="ebz:J7S26_07395"/>
<dbReference type="Proteomes" id="UP000636394">
    <property type="component" value="Unassembled WGS sequence"/>
</dbReference>
<name>A0A9E6MPV2_9ACTN</name>
<dbReference type="RefSeq" id="WP_166339419.1">
    <property type="nucleotide sequence ID" value="NZ_CP072829.1"/>
</dbReference>
<evidence type="ECO:0000256" key="1">
    <source>
        <dbReference type="ARBA" id="ARBA00010312"/>
    </source>
</evidence>
<feature type="domain" description="Molybdopterin dinucleotide-binding" evidence="8">
    <location>
        <begin position="754"/>
        <end position="849"/>
    </location>
</feature>
<dbReference type="PROSITE" id="PS51257">
    <property type="entry name" value="PROKAR_LIPOPROTEIN"/>
    <property type="match status" value="1"/>
</dbReference>
<dbReference type="Gene3D" id="3.40.50.740">
    <property type="match status" value="2"/>
</dbReference>
<feature type="region of interest" description="Disordered" evidence="5">
    <location>
        <begin position="30"/>
        <end position="52"/>
    </location>
</feature>
<keyword evidence="2" id="KW-0479">Metal-binding</keyword>
<dbReference type="InterPro" id="IPR009010">
    <property type="entry name" value="Asp_de-COase-like_dom_sf"/>
</dbReference>
<dbReference type="Pfam" id="PF01568">
    <property type="entry name" value="Molydop_binding"/>
    <property type="match status" value="1"/>
</dbReference>
<dbReference type="InterPro" id="IPR050612">
    <property type="entry name" value="Prok_Mopterin_Oxidored"/>
</dbReference>
<dbReference type="GO" id="GO:0043546">
    <property type="term" value="F:molybdopterin cofactor binding"/>
    <property type="evidence" value="ECO:0007669"/>
    <property type="project" value="InterPro"/>
</dbReference>
<dbReference type="GO" id="GO:0030151">
    <property type="term" value="F:molybdenum ion binding"/>
    <property type="evidence" value="ECO:0007669"/>
    <property type="project" value="TreeGrafter"/>
</dbReference>
<evidence type="ECO:0000256" key="2">
    <source>
        <dbReference type="ARBA" id="ARBA00022723"/>
    </source>
</evidence>
<evidence type="ECO:0000256" key="5">
    <source>
        <dbReference type="SAM" id="MobiDB-lite"/>
    </source>
</evidence>
<dbReference type="SUPFAM" id="SSF53706">
    <property type="entry name" value="Formate dehydrogenase/DMSO reductase, domains 1-3"/>
    <property type="match status" value="1"/>
</dbReference>
<evidence type="ECO:0000313" key="12">
    <source>
        <dbReference type="Proteomes" id="UP000671910"/>
    </source>
</evidence>
<dbReference type="GO" id="GO:0009061">
    <property type="term" value="P:anaerobic respiration"/>
    <property type="evidence" value="ECO:0007669"/>
    <property type="project" value="TreeGrafter"/>
</dbReference>
<accession>A0A9E6MPV2</accession>
<dbReference type="SUPFAM" id="SSF50692">
    <property type="entry name" value="ADC-like"/>
    <property type="match status" value="1"/>
</dbReference>
<dbReference type="InterPro" id="IPR006657">
    <property type="entry name" value="MoPterin_dinucl-bd_dom"/>
</dbReference>
<feature type="domain" description="Molybdopterin oxidoreductase" evidence="7">
    <location>
        <begin position="127"/>
        <end position="604"/>
    </location>
</feature>
<evidence type="ECO:0000256" key="3">
    <source>
        <dbReference type="ARBA" id="ARBA00022729"/>
    </source>
</evidence>
<evidence type="ECO:0000259" key="7">
    <source>
        <dbReference type="Pfam" id="PF00384"/>
    </source>
</evidence>
<evidence type="ECO:0000313" key="11">
    <source>
        <dbReference type="Proteomes" id="UP000636394"/>
    </source>
</evidence>
<dbReference type="PROSITE" id="PS51318">
    <property type="entry name" value="TAT"/>
    <property type="match status" value="1"/>
</dbReference>
<dbReference type="EMBL" id="CP072829">
    <property type="protein sequence ID" value="QTU84167.1"/>
    <property type="molecule type" value="Genomic_DNA"/>
</dbReference>
<reference evidence="10" key="2">
    <citation type="submission" date="2021-04" db="EMBL/GenBank/DDBJ databases">
        <title>Novel species in family Eggerthellaceae.</title>
        <authorList>
            <person name="Zhang G."/>
        </authorList>
    </citation>
    <scope>NUCLEOTIDE SEQUENCE</scope>
    <source>
        <strain evidence="10">Zg-886</strain>
    </source>
</reference>
<protein>
    <submittedName>
        <fullName evidence="10">Molybdopterin-dependent oxidoreductase</fullName>
    </submittedName>
</protein>
<dbReference type="Gene3D" id="3.40.228.10">
    <property type="entry name" value="Dimethylsulfoxide Reductase, domain 2"/>
    <property type="match status" value="1"/>
</dbReference>